<evidence type="ECO:0000256" key="1">
    <source>
        <dbReference type="SAM" id="MobiDB-lite"/>
    </source>
</evidence>
<keyword evidence="3" id="KW-1185">Reference proteome</keyword>
<dbReference type="Proteomes" id="UP000270216">
    <property type="component" value="Unassembled WGS sequence"/>
</dbReference>
<organism evidence="2 3">
    <name type="scientific">Pandoraea apista</name>
    <dbReference type="NCBI Taxonomy" id="93218"/>
    <lineage>
        <taxon>Bacteria</taxon>
        <taxon>Pseudomonadati</taxon>
        <taxon>Pseudomonadota</taxon>
        <taxon>Betaproteobacteria</taxon>
        <taxon>Burkholderiales</taxon>
        <taxon>Burkholderiaceae</taxon>
        <taxon>Pandoraea</taxon>
    </lineage>
</organism>
<dbReference type="SUPFAM" id="SSF53335">
    <property type="entry name" value="S-adenosyl-L-methionine-dependent methyltransferases"/>
    <property type="match status" value="1"/>
</dbReference>
<evidence type="ECO:0000313" key="2">
    <source>
        <dbReference type="EMBL" id="RSK76025.1"/>
    </source>
</evidence>
<dbReference type="GO" id="GO:0008168">
    <property type="term" value="F:methyltransferase activity"/>
    <property type="evidence" value="ECO:0007669"/>
    <property type="project" value="UniProtKB-KW"/>
</dbReference>
<dbReference type="Pfam" id="PF13578">
    <property type="entry name" value="Methyltransf_24"/>
    <property type="match status" value="1"/>
</dbReference>
<reference evidence="2 3" key="1">
    <citation type="submission" date="2018-12" db="EMBL/GenBank/DDBJ databases">
        <title>Whole genome sequence of a Pandoraea apista isolate from a patient with cystic fibrosis.</title>
        <authorList>
            <person name="Kenna D.T."/>
            <person name="Turton J.F."/>
        </authorList>
    </citation>
    <scope>NUCLEOTIDE SEQUENCE [LARGE SCALE GENOMIC DNA]</scope>
    <source>
        <strain evidence="2 3">Pa13324</strain>
    </source>
</reference>
<feature type="compositionally biased region" description="Low complexity" evidence="1">
    <location>
        <begin position="1"/>
        <end position="14"/>
    </location>
</feature>
<accession>A0ABX9ZJ25</accession>
<gene>
    <name evidence="2" type="ORF">EJE83_21885</name>
</gene>
<name>A0ABX9ZJ25_9BURK</name>
<evidence type="ECO:0000313" key="3">
    <source>
        <dbReference type="Proteomes" id="UP000270216"/>
    </source>
</evidence>
<keyword evidence="2" id="KW-0489">Methyltransferase</keyword>
<dbReference type="InterPro" id="IPR029063">
    <property type="entry name" value="SAM-dependent_MTases_sf"/>
</dbReference>
<dbReference type="EMBL" id="RWHX01000055">
    <property type="protein sequence ID" value="RSK76025.1"/>
    <property type="molecule type" value="Genomic_DNA"/>
</dbReference>
<dbReference type="Gene3D" id="3.40.50.150">
    <property type="entry name" value="Vaccinia Virus protein VP39"/>
    <property type="match status" value="1"/>
</dbReference>
<comment type="caution">
    <text evidence="2">The sequence shown here is derived from an EMBL/GenBank/DDBJ whole genome shotgun (WGS) entry which is preliminary data.</text>
</comment>
<sequence length="292" mass="33080">MLGRTRSTSRCRSSAPANPWRTPTSRASTSGYVTNVFGLNRDAFVTVSPYQKRQGTKMETCLATKTYAPSKLNHMRPYRLFGIEDGRGEEVKFYMPPADGAGCLTAFESVVLLKLVRVVNPNFLFEFGTFDGRTTRLMLEDLQDNGSGEPRIYTLDLPDTDGVHFQGDDKKLAEKAILSTRKYTRSEKSSLVKQIFQDSMSLDPSLYENKFEFIFVDANHEYVYVKKDTENALKMIGGETNCIVWHDYGNPQFPELTRYLENLASDIELYHVEGTMLVFHLQGKALGDERAS</sequence>
<proteinExistence type="predicted"/>
<keyword evidence="2" id="KW-0808">Transferase</keyword>
<dbReference type="GO" id="GO:0032259">
    <property type="term" value="P:methylation"/>
    <property type="evidence" value="ECO:0007669"/>
    <property type="project" value="UniProtKB-KW"/>
</dbReference>
<protein>
    <submittedName>
        <fullName evidence="2">Class I SAM-dependent methyltransferase</fullName>
    </submittedName>
</protein>
<feature type="region of interest" description="Disordered" evidence="1">
    <location>
        <begin position="1"/>
        <end position="26"/>
    </location>
</feature>